<evidence type="ECO:0000256" key="9">
    <source>
        <dbReference type="SAM" id="Phobius"/>
    </source>
</evidence>
<comment type="subcellular location">
    <subcellularLocation>
        <location evidence="1 8">Cell inner membrane</location>
        <topology evidence="1 8">Multi-pass membrane protein</topology>
    </subcellularLocation>
</comment>
<feature type="transmembrane region" description="Helical" evidence="9">
    <location>
        <begin position="602"/>
        <end position="624"/>
    </location>
</feature>
<sequence>MMGAPAALASTSSMRLPARALVCLNTWVMRVVGAITVALMVIETCVLLAGVISRYVMHNPLIWTDELASSLFIWMAMFGAVLALDRGEHMRMSALVNKLPEAWRGFCETLSALVVCLFVVMIIAPAMQHSHEQMWITTPALGIPDGLRAAALPVGAVLMLLAAVSRMARFSTVRQFMAGIVVVAVVAAVLWLSQPLLAGLGNYNLIVFFLVLLGACVFGGIPIAFAFGTATIAYLALATHAPLSIVVSRMDEGMSHMVLLAVPLFVMLGVVLQLSGMARTLIDFMASLLGHVRGGLQYVLLGAMFLVSGISGSKVADMAAVAPALFPEMKKRGSEPEELAALLAATGAMTETIPPSLVLITIGAVCSVSITALFIGGLMPAVVATVVIALVCWWRSRKEAMPDVKRAPLSVIARTFMIALPALALPLLIRVAVLEGAATATEVSTIGVAYVVMVGLVMHLFMRHIEFKRVYPMMLEAAALSGAILLIIGMASAMAWALTQSGFSASLVDLISEIPGGAIGFMVVTIVTFVVLGSVLEGIPAIVLFGPLMFPLAEMLGIHPVHYAMVVILAMGIGLFAPPLGVGFYAACAISKVSSDHVIRRVWGYLGALIVALVIVACFPWISIGFL</sequence>
<dbReference type="RefSeq" id="WP_154744781.1">
    <property type="nucleotide sequence ID" value="NZ_JBHSTG010000048.1"/>
</dbReference>
<feature type="transmembrane region" description="Helical" evidence="9">
    <location>
        <begin position="370"/>
        <end position="394"/>
    </location>
</feature>
<comment type="function">
    <text evidence="8">Part of the tripartite ATP-independent periplasmic (TRAP) transport system.</text>
</comment>
<evidence type="ECO:0000259" key="11">
    <source>
        <dbReference type="Pfam" id="PF06808"/>
    </source>
</evidence>
<feature type="transmembrane region" description="Helical" evidence="9">
    <location>
        <begin position="67"/>
        <end position="84"/>
    </location>
</feature>
<dbReference type="EMBL" id="WLYI01000027">
    <property type="protein sequence ID" value="MTD21184.1"/>
    <property type="molecule type" value="Genomic_DNA"/>
</dbReference>
<dbReference type="PANTHER" id="PTHR33362">
    <property type="entry name" value="SIALIC ACID TRAP TRANSPORTER PERMEASE PROTEIN SIAT-RELATED"/>
    <property type="match status" value="1"/>
</dbReference>
<dbReference type="GO" id="GO:0005886">
    <property type="term" value="C:plasma membrane"/>
    <property type="evidence" value="ECO:0007669"/>
    <property type="project" value="UniProtKB-SubCell"/>
</dbReference>
<keyword evidence="5 9" id="KW-0812">Transmembrane</keyword>
<dbReference type="PANTHER" id="PTHR33362:SF2">
    <property type="entry name" value="TRAP TRANSPORTER LARGE PERMEASE PROTEIN"/>
    <property type="match status" value="1"/>
</dbReference>
<dbReference type="NCBIfam" id="TIGR00786">
    <property type="entry name" value="dctM"/>
    <property type="match status" value="1"/>
</dbReference>
<dbReference type="Proteomes" id="UP000431485">
    <property type="component" value="Unassembled WGS sequence"/>
</dbReference>
<accession>A0A7X2RUN8</accession>
<keyword evidence="13" id="KW-1185">Reference proteome</keyword>
<evidence type="ECO:0000313" key="13">
    <source>
        <dbReference type="Proteomes" id="UP000431485"/>
    </source>
</evidence>
<evidence type="ECO:0000313" key="12">
    <source>
        <dbReference type="EMBL" id="MTD21184.1"/>
    </source>
</evidence>
<evidence type="ECO:0000256" key="2">
    <source>
        <dbReference type="ARBA" id="ARBA00022448"/>
    </source>
</evidence>
<feature type="domain" description="Tripartite ATP-independent periplasmic transporters DctQ component" evidence="10">
    <location>
        <begin position="44"/>
        <end position="169"/>
    </location>
</feature>
<feature type="transmembrane region" description="Helical" evidence="9">
    <location>
        <begin position="415"/>
        <end position="433"/>
    </location>
</feature>
<keyword evidence="7 9" id="KW-0472">Membrane</keyword>
<keyword evidence="3" id="KW-1003">Cell membrane</keyword>
<feature type="transmembrane region" description="Helical" evidence="9">
    <location>
        <begin position="105"/>
        <end position="127"/>
    </location>
</feature>
<protein>
    <submittedName>
        <fullName evidence="12">TRAP transporter large permease subunit</fullName>
    </submittedName>
</protein>
<keyword evidence="6 9" id="KW-1133">Transmembrane helix</keyword>
<feature type="domain" description="TRAP C4-dicarboxylate transport system permease DctM subunit" evidence="11">
    <location>
        <begin position="211"/>
        <end position="622"/>
    </location>
</feature>
<evidence type="ECO:0000256" key="6">
    <source>
        <dbReference type="ARBA" id="ARBA00022989"/>
    </source>
</evidence>
<proteinExistence type="predicted"/>
<feature type="transmembrane region" description="Helical" evidence="9">
    <location>
        <begin position="474"/>
        <end position="498"/>
    </location>
</feature>
<feature type="transmembrane region" description="Helical" evidence="9">
    <location>
        <begin position="31"/>
        <end position="55"/>
    </location>
</feature>
<evidence type="ECO:0000256" key="3">
    <source>
        <dbReference type="ARBA" id="ARBA00022475"/>
    </source>
</evidence>
<feature type="transmembrane region" description="Helical" evidence="9">
    <location>
        <begin position="176"/>
        <end position="193"/>
    </location>
</feature>
<dbReference type="InterPro" id="IPR004681">
    <property type="entry name" value="TRAP_DctM"/>
</dbReference>
<dbReference type="InterPro" id="IPR055348">
    <property type="entry name" value="DctQ"/>
</dbReference>
<evidence type="ECO:0000256" key="1">
    <source>
        <dbReference type="ARBA" id="ARBA00004429"/>
    </source>
</evidence>
<feature type="transmembrane region" description="Helical" evidence="9">
    <location>
        <begin position="539"/>
        <end position="558"/>
    </location>
</feature>
<feature type="transmembrane region" description="Helical" evidence="9">
    <location>
        <begin position="147"/>
        <end position="164"/>
    </location>
</feature>
<gene>
    <name evidence="12" type="ORF">GIR22_18850</name>
</gene>
<feature type="transmembrane region" description="Helical" evidence="9">
    <location>
        <begin position="205"/>
        <end position="237"/>
    </location>
</feature>
<reference evidence="12 13" key="1">
    <citation type="submission" date="2019-11" db="EMBL/GenBank/DDBJ databases">
        <title>Pseudmonas karstica sp. nov. and Pseudomonas spelaei sp. nov. from caves.</title>
        <authorList>
            <person name="Zeman M."/>
        </authorList>
    </citation>
    <scope>NUCLEOTIDE SEQUENCE [LARGE SCALE GENOMIC DNA]</scope>
    <source>
        <strain evidence="12 13">CCM 7891</strain>
    </source>
</reference>
<dbReference type="OrthoDB" id="8627919at2"/>
<feature type="transmembrane region" description="Helical" evidence="9">
    <location>
        <begin position="445"/>
        <end position="462"/>
    </location>
</feature>
<keyword evidence="4 8" id="KW-0997">Cell inner membrane</keyword>
<evidence type="ECO:0000259" key="10">
    <source>
        <dbReference type="Pfam" id="PF04290"/>
    </source>
</evidence>
<dbReference type="GO" id="GO:0022857">
    <property type="term" value="F:transmembrane transporter activity"/>
    <property type="evidence" value="ECO:0007669"/>
    <property type="project" value="UniProtKB-UniRule"/>
</dbReference>
<dbReference type="InterPro" id="IPR010656">
    <property type="entry name" value="DctM"/>
</dbReference>
<keyword evidence="2 8" id="KW-0813">Transport</keyword>
<dbReference type="AlphaFoldDB" id="A0A7X2RUN8"/>
<evidence type="ECO:0000256" key="4">
    <source>
        <dbReference type="ARBA" id="ARBA00022519"/>
    </source>
</evidence>
<feature type="transmembrane region" description="Helical" evidence="9">
    <location>
        <begin position="510"/>
        <end position="532"/>
    </location>
</feature>
<evidence type="ECO:0000256" key="7">
    <source>
        <dbReference type="ARBA" id="ARBA00023136"/>
    </source>
</evidence>
<evidence type="ECO:0000256" key="5">
    <source>
        <dbReference type="ARBA" id="ARBA00022692"/>
    </source>
</evidence>
<organism evidence="12 13">
    <name type="scientific">Pseudomonas karstica</name>
    <dbReference type="NCBI Taxonomy" id="1055468"/>
    <lineage>
        <taxon>Bacteria</taxon>
        <taxon>Pseudomonadati</taxon>
        <taxon>Pseudomonadota</taxon>
        <taxon>Gammaproteobacteria</taxon>
        <taxon>Pseudomonadales</taxon>
        <taxon>Pseudomonadaceae</taxon>
        <taxon>Pseudomonas</taxon>
    </lineage>
</organism>
<dbReference type="Pfam" id="PF06808">
    <property type="entry name" value="DctM"/>
    <property type="match status" value="1"/>
</dbReference>
<feature type="transmembrane region" description="Helical" evidence="9">
    <location>
        <begin position="339"/>
        <end position="364"/>
    </location>
</feature>
<name>A0A7X2RUN8_9PSED</name>
<feature type="transmembrane region" description="Helical" evidence="9">
    <location>
        <begin position="298"/>
        <end position="327"/>
    </location>
</feature>
<dbReference type="Pfam" id="PF04290">
    <property type="entry name" value="DctQ"/>
    <property type="match status" value="1"/>
</dbReference>
<evidence type="ECO:0000256" key="8">
    <source>
        <dbReference type="RuleBase" id="RU369079"/>
    </source>
</evidence>
<comment type="caution">
    <text evidence="12">The sequence shown here is derived from an EMBL/GenBank/DDBJ whole genome shotgun (WGS) entry which is preliminary data.</text>
</comment>
<feature type="transmembrane region" description="Helical" evidence="9">
    <location>
        <begin position="258"/>
        <end position="278"/>
    </location>
</feature>
<feature type="transmembrane region" description="Helical" evidence="9">
    <location>
        <begin position="564"/>
        <end position="590"/>
    </location>
</feature>